<reference evidence="3 4" key="1">
    <citation type="submission" date="2019-03" db="EMBL/GenBank/DDBJ databases">
        <title>Genomic Encyclopedia of Type Strains, Phase IV (KMG-IV): sequencing the most valuable type-strain genomes for metagenomic binning, comparative biology and taxonomic classification.</title>
        <authorList>
            <person name="Goeker M."/>
        </authorList>
    </citation>
    <scope>NUCLEOTIDE SEQUENCE [LARGE SCALE GENOMIC DNA]</scope>
    <source>
        <strain evidence="3 4">DSM 24830</strain>
    </source>
</reference>
<feature type="region of interest" description="Disordered" evidence="1">
    <location>
        <begin position="32"/>
        <end position="59"/>
    </location>
</feature>
<evidence type="ECO:0000256" key="2">
    <source>
        <dbReference type="SAM" id="SignalP"/>
    </source>
</evidence>
<proteinExistence type="predicted"/>
<comment type="caution">
    <text evidence="3">The sequence shown here is derived from an EMBL/GenBank/DDBJ whole genome shotgun (WGS) entry which is preliminary data.</text>
</comment>
<feature type="compositionally biased region" description="Basic residues" evidence="1">
    <location>
        <begin position="41"/>
        <end position="59"/>
    </location>
</feature>
<name>A0A4R1ESN2_9GAMM</name>
<dbReference type="RefSeq" id="WP_131906345.1">
    <property type="nucleotide sequence ID" value="NZ_BAAAFU010000006.1"/>
</dbReference>
<dbReference type="Proteomes" id="UP000294887">
    <property type="component" value="Unassembled WGS sequence"/>
</dbReference>
<evidence type="ECO:0000313" key="4">
    <source>
        <dbReference type="Proteomes" id="UP000294887"/>
    </source>
</evidence>
<feature type="chain" id="PRO_5020960900" evidence="2">
    <location>
        <begin position="25"/>
        <end position="251"/>
    </location>
</feature>
<evidence type="ECO:0000256" key="1">
    <source>
        <dbReference type="SAM" id="MobiDB-lite"/>
    </source>
</evidence>
<dbReference type="EMBL" id="SMFQ01000004">
    <property type="protein sequence ID" value="TCJ84597.1"/>
    <property type="molecule type" value="Genomic_DNA"/>
</dbReference>
<accession>A0A4R1ESN2</accession>
<feature type="signal peptide" evidence="2">
    <location>
        <begin position="1"/>
        <end position="24"/>
    </location>
</feature>
<sequence length="251" mass="30175">MKNSLLIALLGLTVSVVTPSIAAADDFKFGPNKNYKNDQHRNHKHKRVKKDVAKHHNAKQKQIRRVTKVKPPKPPKLHQLPHKRIIAKLDNKSQKRHNKRYIDNRKHVKKHVKHHNERRHYNKPQSSFSITWSSNAPQIGYNNVHRKGVYNKGARQAFNIYERKKRQQSRIHQGRENGQLVKREVKQLRQEQRQIQHKIAYYKRDGRLNRHEKSRINHLQNVASNNIRNKMNNRLTRWSQPRNNHYDYAWY</sequence>
<gene>
    <name evidence="3" type="ORF">EV695_2555</name>
</gene>
<evidence type="ECO:0000313" key="3">
    <source>
        <dbReference type="EMBL" id="TCJ84597.1"/>
    </source>
</evidence>
<protein>
    <submittedName>
        <fullName evidence="3">Uncharacterized protein</fullName>
    </submittedName>
</protein>
<organism evidence="3 4">
    <name type="scientific">Cocleimonas flava</name>
    <dbReference type="NCBI Taxonomy" id="634765"/>
    <lineage>
        <taxon>Bacteria</taxon>
        <taxon>Pseudomonadati</taxon>
        <taxon>Pseudomonadota</taxon>
        <taxon>Gammaproteobacteria</taxon>
        <taxon>Thiotrichales</taxon>
        <taxon>Thiotrichaceae</taxon>
        <taxon>Cocleimonas</taxon>
    </lineage>
</organism>
<keyword evidence="2" id="KW-0732">Signal</keyword>
<dbReference type="AlphaFoldDB" id="A0A4R1ESN2"/>
<keyword evidence="4" id="KW-1185">Reference proteome</keyword>